<organism evidence="2 3">
    <name type="scientific">Candidatus Odoribacter faecigallinarum</name>
    <dbReference type="NCBI Taxonomy" id="2838706"/>
    <lineage>
        <taxon>Bacteria</taxon>
        <taxon>Pseudomonadati</taxon>
        <taxon>Bacteroidota</taxon>
        <taxon>Bacteroidia</taxon>
        <taxon>Bacteroidales</taxon>
        <taxon>Odoribacteraceae</taxon>
        <taxon>Odoribacter</taxon>
    </lineage>
</organism>
<feature type="chain" id="PRO_5039436809" evidence="1">
    <location>
        <begin position="27"/>
        <end position="160"/>
    </location>
</feature>
<evidence type="ECO:0000313" key="3">
    <source>
        <dbReference type="Proteomes" id="UP000824202"/>
    </source>
</evidence>
<evidence type="ECO:0000256" key="1">
    <source>
        <dbReference type="SAM" id="SignalP"/>
    </source>
</evidence>
<name>A0A9D1UZI2_9BACT</name>
<dbReference type="AlphaFoldDB" id="A0A9D1UZI2"/>
<reference evidence="2" key="2">
    <citation type="submission" date="2021-04" db="EMBL/GenBank/DDBJ databases">
        <authorList>
            <person name="Gilroy R."/>
        </authorList>
    </citation>
    <scope>NUCLEOTIDE SEQUENCE</scope>
    <source>
        <strain evidence="2">23274</strain>
    </source>
</reference>
<comment type="caution">
    <text evidence="2">The sequence shown here is derived from an EMBL/GenBank/DDBJ whole genome shotgun (WGS) entry which is preliminary data.</text>
</comment>
<sequence>MKRNYLQKILLIACLVWTGNVLFAQAQDSQPVIITPKEKEVIAQAVKEVPELQQQFDTLFNQWIENWETNPETLLSSSTQDSKELEEYPQLLAMGKEILPLVVEKLLDEKNFVGLVLYDELQDNPDCKIVYKDNDPNIGEGEANRAKRTVKLWVKSVTDE</sequence>
<proteinExistence type="predicted"/>
<accession>A0A9D1UZI2</accession>
<keyword evidence="1" id="KW-0732">Signal</keyword>
<protein>
    <submittedName>
        <fullName evidence="2">Uncharacterized protein</fullName>
    </submittedName>
</protein>
<evidence type="ECO:0000313" key="2">
    <source>
        <dbReference type="EMBL" id="HIX02969.1"/>
    </source>
</evidence>
<gene>
    <name evidence="2" type="ORF">H9863_02480</name>
</gene>
<feature type="signal peptide" evidence="1">
    <location>
        <begin position="1"/>
        <end position="26"/>
    </location>
</feature>
<reference evidence="2" key="1">
    <citation type="journal article" date="2021" name="PeerJ">
        <title>Extensive microbial diversity within the chicken gut microbiome revealed by metagenomics and culture.</title>
        <authorList>
            <person name="Gilroy R."/>
            <person name="Ravi A."/>
            <person name="Getino M."/>
            <person name="Pursley I."/>
            <person name="Horton D.L."/>
            <person name="Alikhan N.F."/>
            <person name="Baker D."/>
            <person name="Gharbi K."/>
            <person name="Hall N."/>
            <person name="Watson M."/>
            <person name="Adriaenssens E.M."/>
            <person name="Foster-Nyarko E."/>
            <person name="Jarju S."/>
            <person name="Secka A."/>
            <person name="Antonio M."/>
            <person name="Oren A."/>
            <person name="Chaudhuri R.R."/>
            <person name="La Ragione R."/>
            <person name="Hildebrand F."/>
            <person name="Pallen M.J."/>
        </authorList>
    </citation>
    <scope>NUCLEOTIDE SEQUENCE</scope>
    <source>
        <strain evidence="2">23274</strain>
    </source>
</reference>
<dbReference type="EMBL" id="DXFT01000049">
    <property type="protein sequence ID" value="HIX02969.1"/>
    <property type="molecule type" value="Genomic_DNA"/>
</dbReference>
<dbReference type="Proteomes" id="UP000824202">
    <property type="component" value="Unassembled WGS sequence"/>
</dbReference>